<dbReference type="Gene3D" id="3.30.390.50">
    <property type="entry name" value="CO dehydrogenase flavoprotein, C-terminal domain"/>
    <property type="match status" value="1"/>
</dbReference>
<dbReference type="EMBL" id="FWDM01000007">
    <property type="protein sequence ID" value="SLM10509.1"/>
    <property type="molecule type" value="Genomic_DNA"/>
</dbReference>
<gene>
    <name evidence="1" type="ORF">SPIROBIBN47_150022</name>
</gene>
<evidence type="ECO:0008006" key="2">
    <source>
        <dbReference type="Google" id="ProtNLM"/>
    </source>
</evidence>
<sequence>MKLDLIGKPGGCKLLRMTLEVEPPLSPASRLQRISIRGDFFAVPEEAFEEVEHELEGTALDELGARFDALVLEKGIQCAGIGGAGLAELVQNLLVQKEQQHGT</sequence>
<name>A0A3P3XG46_9SPIR</name>
<proteinExistence type="predicted"/>
<protein>
    <recommendedName>
        <fullName evidence="2">Lipoate--protein ligase</fullName>
    </recommendedName>
</protein>
<evidence type="ECO:0000313" key="1">
    <source>
        <dbReference type="EMBL" id="SLM10509.1"/>
    </source>
</evidence>
<organism evidence="1">
    <name type="scientific">uncultured spirochete</name>
    <dbReference type="NCBI Taxonomy" id="156406"/>
    <lineage>
        <taxon>Bacteria</taxon>
        <taxon>Pseudomonadati</taxon>
        <taxon>Spirochaetota</taxon>
        <taxon>Spirochaetia</taxon>
        <taxon>Spirochaetales</taxon>
        <taxon>environmental samples</taxon>
    </lineage>
</organism>
<accession>A0A3P3XG46</accession>
<reference evidence="1" key="1">
    <citation type="submission" date="2017-02" db="EMBL/GenBank/DDBJ databases">
        <authorList>
            <person name="Regsiter A."/>
            <person name="William W."/>
        </authorList>
    </citation>
    <scope>NUCLEOTIDE SEQUENCE</scope>
    <source>
        <strain evidence="1">Bib</strain>
    </source>
</reference>
<dbReference type="AlphaFoldDB" id="A0A3P3XG46"/>